<accession>A0A641MVU4</accession>
<comment type="caution">
    <text evidence="1">The sequence shown here is derived from an EMBL/GenBank/DDBJ whole genome shotgun (WGS) entry which is preliminary data.</text>
</comment>
<sequence length="124" mass="14653">MAKYELGAIYKINGRSGELYYVRLLTNDCYGVFSSLEGELNEETFAQTHYRLYFSCNSFPIKRGIWEKVVSSPNCTDIARWQRPQYLANFANFNMKLFLDQCRVFHEDGNLYQCESKEEFIRLV</sequence>
<name>A0A641MVU4_9BACE</name>
<protein>
    <submittedName>
        <fullName evidence="1">Uncharacterized protein</fullName>
    </submittedName>
</protein>
<dbReference type="AlphaFoldDB" id="A0A641MVU4"/>
<gene>
    <name evidence="1" type="ORF">F3F94_10820</name>
</gene>
<feature type="non-terminal residue" evidence="1">
    <location>
        <position position="124"/>
    </location>
</feature>
<proteinExistence type="predicted"/>
<reference evidence="1" key="1">
    <citation type="journal article" date="2019" name="Nat. Med.">
        <title>A library of human gut bacterial isolates paired with longitudinal multiomics data enables mechanistic microbiome research.</title>
        <authorList>
            <person name="Poyet M."/>
            <person name="Groussin M."/>
            <person name="Gibbons S.M."/>
            <person name="Avila-Pacheco J."/>
            <person name="Jiang X."/>
            <person name="Kearney S.M."/>
            <person name="Perrotta A.R."/>
            <person name="Berdy B."/>
            <person name="Zhao S."/>
            <person name="Lieberman T.D."/>
            <person name="Swanson P.K."/>
            <person name="Smith M."/>
            <person name="Roesemann S."/>
            <person name="Alexander J.E."/>
            <person name="Rich S.A."/>
            <person name="Livny J."/>
            <person name="Vlamakis H."/>
            <person name="Clish C."/>
            <person name="Bullock K."/>
            <person name="Deik A."/>
            <person name="Scott J."/>
            <person name="Pierce K.A."/>
            <person name="Xavier R.J."/>
            <person name="Alm E.J."/>
        </authorList>
    </citation>
    <scope>NUCLEOTIDE SEQUENCE</scope>
    <source>
        <strain evidence="1">BIOML-A21</strain>
    </source>
</reference>
<dbReference type="EMBL" id="VWMU01000059">
    <property type="protein sequence ID" value="KAA3717912.1"/>
    <property type="molecule type" value="Genomic_DNA"/>
</dbReference>
<organism evidence="1">
    <name type="scientific">Bacteroides salyersiae</name>
    <dbReference type="NCBI Taxonomy" id="291644"/>
    <lineage>
        <taxon>Bacteria</taxon>
        <taxon>Pseudomonadati</taxon>
        <taxon>Bacteroidota</taxon>
        <taxon>Bacteroidia</taxon>
        <taxon>Bacteroidales</taxon>
        <taxon>Bacteroidaceae</taxon>
        <taxon>Bacteroides</taxon>
    </lineage>
</organism>
<dbReference type="RefSeq" id="WP_149998262.1">
    <property type="nucleotide sequence ID" value="NZ_VWMU01000059.1"/>
</dbReference>
<evidence type="ECO:0000313" key="1">
    <source>
        <dbReference type="EMBL" id="KAA3717912.1"/>
    </source>
</evidence>